<sequence>MIGKRKRGKTVLGKVGSNPVIRPLAAEGRFQRLSLRYCNIPLRSMITNDLLPLNIPAAFCTIPGRTLTRVE</sequence>
<evidence type="ECO:0000313" key="1">
    <source>
        <dbReference type="EMBL" id="KXS95730.1"/>
    </source>
</evidence>
<comment type="caution">
    <text evidence="1">The sequence shown here is derived from an EMBL/GenBank/DDBJ whole genome shotgun (WGS) entry which is preliminary data.</text>
</comment>
<proteinExistence type="predicted"/>
<dbReference type="Proteomes" id="UP000070133">
    <property type="component" value="Unassembled WGS sequence"/>
</dbReference>
<reference evidence="1 2" key="1">
    <citation type="submission" date="2015-07" db="EMBL/GenBank/DDBJ databases">
        <title>Comparative genomics of the Sigatoka disease complex on banana suggests a link between parallel evolutionary changes in Pseudocercospora fijiensis and Pseudocercospora eumusae and increased virulence on the banana host.</title>
        <authorList>
            <person name="Chang T.-C."/>
            <person name="Salvucci A."/>
            <person name="Crous P.W."/>
            <person name="Stergiopoulos I."/>
        </authorList>
    </citation>
    <scope>NUCLEOTIDE SEQUENCE [LARGE SCALE GENOMIC DNA]</scope>
    <source>
        <strain evidence="1 2">CBS 114824</strain>
    </source>
</reference>
<keyword evidence="2" id="KW-1185">Reference proteome</keyword>
<protein>
    <submittedName>
        <fullName evidence="1">Uncharacterized protein</fullName>
    </submittedName>
</protein>
<dbReference type="EMBL" id="LFZN01000203">
    <property type="protein sequence ID" value="KXS95730.1"/>
    <property type="molecule type" value="Genomic_DNA"/>
</dbReference>
<organism evidence="1 2">
    <name type="scientific">Pseudocercospora eumusae</name>
    <dbReference type="NCBI Taxonomy" id="321146"/>
    <lineage>
        <taxon>Eukaryota</taxon>
        <taxon>Fungi</taxon>
        <taxon>Dikarya</taxon>
        <taxon>Ascomycota</taxon>
        <taxon>Pezizomycotina</taxon>
        <taxon>Dothideomycetes</taxon>
        <taxon>Dothideomycetidae</taxon>
        <taxon>Mycosphaerellales</taxon>
        <taxon>Mycosphaerellaceae</taxon>
        <taxon>Pseudocercospora</taxon>
    </lineage>
</organism>
<name>A0A139GZU4_9PEZI</name>
<accession>A0A139GZU4</accession>
<evidence type="ECO:0000313" key="2">
    <source>
        <dbReference type="Proteomes" id="UP000070133"/>
    </source>
</evidence>
<dbReference type="AlphaFoldDB" id="A0A139GZU4"/>
<gene>
    <name evidence="1" type="ORF">AC578_10775</name>
</gene>